<dbReference type="InterPro" id="IPR036236">
    <property type="entry name" value="Znf_C2H2_sf"/>
</dbReference>
<feature type="region of interest" description="Disordered" evidence="5">
    <location>
        <begin position="531"/>
        <end position="566"/>
    </location>
</feature>
<dbReference type="InterPro" id="IPR053031">
    <property type="entry name" value="Cuticle_assoc_protein"/>
</dbReference>
<evidence type="ECO:0000259" key="6">
    <source>
        <dbReference type="PROSITE" id="PS50808"/>
    </source>
</evidence>
<protein>
    <recommendedName>
        <fullName evidence="6">BED-type domain-containing protein</fullName>
    </recommendedName>
</protein>
<feature type="compositionally biased region" description="Low complexity" evidence="5">
    <location>
        <begin position="471"/>
        <end position="489"/>
    </location>
</feature>
<evidence type="ECO:0000313" key="7">
    <source>
        <dbReference type="EMBL" id="MFH4974607.1"/>
    </source>
</evidence>
<keyword evidence="3" id="KW-0862">Zinc</keyword>
<feature type="compositionally biased region" description="Low complexity" evidence="5">
    <location>
        <begin position="254"/>
        <end position="266"/>
    </location>
</feature>
<keyword evidence="2 4" id="KW-0863">Zinc-finger</keyword>
<dbReference type="InterPro" id="IPR003656">
    <property type="entry name" value="Znf_BED"/>
</dbReference>
<gene>
    <name evidence="7" type="ORF">AB6A40_001316</name>
</gene>
<dbReference type="PANTHER" id="PTHR34396:SF25">
    <property type="entry name" value="BOUNDARY ELEMENT ASSOCIATED FACTOR"/>
    <property type="match status" value="1"/>
</dbReference>
<dbReference type="AlphaFoldDB" id="A0ABD6E604"/>
<evidence type="ECO:0000256" key="2">
    <source>
        <dbReference type="ARBA" id="ARBA00022771"/>
    </source>
</evidence>
<evidence type="ECO:0000256" key="4">
    <source>
        <dbReference type="PROSITE-ProRule" id="PRU00027"/>
    </source>
</evidence>
<dbReference type="PROSITE" id="PS50808">
    <property type="entry name" value="ZF_BED"/>
    <property type="match status" value="1"/>
</dbReference>
<dbReference type="PANTHER" id="PTHR34396">
    <property type="entry name" value="OS03G0264950 PROTEIN-RELATED"/>
    <property type="match status" value="1"/>
</dbReference>
<feature type="region of interest" description="Disordered" evidence="5">
    <location>
        <begin position="240"/>
        <end position="272"/>
    </location>
</feature>
<feature type="domain" description="BED-type" evidence="6">
    <location>
        <begin position="123"/>
        <end position="171"/>
    </location>
</feature>
<evidence type="ECO:0000256" key="1">
    <source>
        <dbReference type="ARBA" id="ARBA00022723"/>
    </source>
</evidence>
<evidence type="ECO:0000256" key="3">
    <source>
        <dbReference type="ARBA" id="ARBA00022833"/>
    </source>
</evidence>
<comment type="caution">
    <text evidence="7">The sequence shown here is derived from an EMBL/GenBank/DDBJ whole genome shotgun (WGS) entry which is preliminary data.</text>
</comment>
<feature type="region of interest" description="Disordered" evidence="5">
    <location>
        <begin position="451"/>
        <end position="489"/>
    </location>
</feature>
<proteinExistence type="predicted"/>
<sequence>MMSMISKKSPGENVPVMQEVIKCDTVDEKIESDCAHIVLQKHEENTQTPMKKDKMDLITALGLDRENPVVSTESNGSEILGKDSTEDHLNDVKAMDGVDDCNNFEPNRNEEVLPSVPNKKKRQRRNPVWPYFEVGEGVASCKQCSYSTKSVFSTNLKVHLRTHHNDTYKKVIAEEEQQHAALQKSLMSQSPVTPLVLPSFIQKFSTTNANSENDAALLSSILCRINNVAQNWNSLCTPTRSNTNGSASPVAGISDSPSPKTPTDSDGITSTDVDNLFNKATTSATPDPSSLTSLLGIGKIDELNLPVLNQAPSCSSKRKRLRRHPVWRFFKDVDGTKSVGCIKCTFNTSSPFSTNLKMHLKAHHRQDYSLVLHLEQRQREEEGIRNEWASATTSNGNNASGMSLFDDEDRMQSMSTADRLAFMVEAATNNLEHTDNSDSSITAECAKPAVSNVHPPSTSTVGGSECLSNGSTSSSTTTRSSDDPTSSISNSDEIIARFGLTGSDLLRSSPLLQKNSLVGTAMERVNNNCVSRSETHSNGTVQHRTSNGAHPSSSSTEIATKSVRTISKKLPTGEVVKVRMMRKDVGNDAPPEVKQPKLNEENNDVTRLLFANRSIDSSLNSVNTLKNAMRTILDKSSDPRVARDESLARFLNKSKAFHLLGMPEFKHFVQTLAPDYQLPSSGSLKRLAETLNGIP</sequence>
<reference evidence="7 8" key="1">
    <citation type="submission" date="2024-08" db="EMBL/GenBank/DDBJ databases">
        <title>Gnathostoma spinigerum genome.</title>
        <authorList>
            <person name="Gonzalez-Bertolin B."/>
            <person name="Monzon S."/>
            <person name="Zaballos A."/>
            <person name="Jimenez P."/>
            <person name="Dekumyoy P."/>
            <person name="Varona S."/>
            <person name="Cuesta I."/>
            <person name="Sumanam S."/>
            <person name="Adisakwattana P."/>
            <person name="Gasser R.B."/>
            <person name="Hernandez-Gonzalez A."/>
            <person name="Young N.D."/>
            <person name="Perteguer M.J."/>
        </authorList>
    </citation>
    <scope>NUCLEOTIDE SEQUENCE [LARGE SCALE GENOMIC DNA]</scope>
    <source>
        <strain evidence="7">AL3</strain>
        <tissue evidence="7">Liver</tissue>
    </source>
</reference>
<organism evidence="7 8">
    <name type="scientific">Gnathostoma spinigerum</name>
    <dbReference type="NCBI Taxonomy" id="75299"/>
    <lineage>
        <taxon>Eukaryota</taxon>
        <taxon>Metazoa</taxon>
        <taxon>Ecdysozoa</taxon>
        <taxon>Nematoda</taxon>
        <taxon>Chromadorea</taxon>
        <taxon>Rhabditida</taxon>
        <taxon>Spirurina</taxon>
        <taxon>Gnathostomatomorpha</taxon>
        <taxon>Gnathostomatoidea</taxon>
        <taxon>Gnathostomatidae</taxon>
        <taxon>Gnathostoma</taxon>
    </lineage>
</organism>
<dbReference type="Proteomes" id="UP001608902">
    <property type="component" value="Unassembled WGS sequence"/>
</dbReference>
<feature type="compositionally biased region" description="Polar residues" evidence="5">
    <location>
        <begin position="389"/>
        <end position="401"/>
    </location>
</feature>
<dbReference type="GO" id="GO:0008270">
    <property type="term" value="F:zinc ion binding"/>
    <property type="evidence" value="ECO:0007669"/>
    <property type="project" value="UniProtKB-KW"/>
</dbReference>
<feature type="compositionally biased region" description="Polar residues" evidence="5">
    <location>
        <begin position="531"/>
        <end position="565"/>
    </location>
</feature>
<name>A0ABD6E604_9BILA</name>
<evidence type="ECO:0000313" key="8">
    <source>
        <dbReference type="Proteomes" id="UP001608902"/>
    </source>
</evidence>
<dbReference type="SUPFAM" id="SSF57667">
    <property type="entry name" value="beta-beta-alpha zinc fingers"/>
    <property type="match status" value="2"/>
</dbReference>
<feature type="region of interest" description="Disordered" evidence="5">
    <location>
        <begin position="383"/>
        <end position="402"/>
    </location>
</feature>
<dbReference type="EMBL" id="JBGFUD010000476">
    <property type="protein sequence ID" value="MFH4974607.1"/>
    <property type="molecule type" value="Genomic_DNA"/>
</dbReference>
<evidence type="ECO:0000256" key="5">
    <source>
        <dbReference type="SAM" id="MobiDB-lite"/>
    </source>
</evidence>
<accession>A0ABD6E604</accession>
<keyword evidence="1" id="KW-0479">Metal-binding</keyword>
<feature type="compositionally biased region" description="Polar residues" evidence="5">
    <location>
        <begin position="454"/>
        <end position="470"/>
    </location>
</feature>
<keyword evidence="8" id="KW-1185">Reference proteome</keyword>